<dbReference type="EMBL" id="CP014227">
    <property type="protein sequence ID" value="AMD85403.1"/>
    <property type="molecule type" value="Genomic_DNA"/>
</dbReference>
<dbReference type="InterPro" id="IPR002901">
    <property type="entry name" value="MGlyc_endo_b_GlcNAc-like_dom"/>
</dbReference>
<dbReference type="SUPFAM" id="SSF54106">
    <property type="entry name" value="LysM domain"/>
    <property type="match status" value="1"/>
</dbReference>
<keyword evidence="2" id="KW-0081">Bacteriolytic enzyme</keyword>
<feature type="domain" description="LysM" evidence="6">
    <location>
        <begin position="308"/>
        <end position="354"/>
    </location>
</feature>
<evidence type="ECO:0000313" key="8">
    <source>
        <dbReference type="EMBL" id="SNV01984.1"/>
    </source>
</evidence>
<dbReference type="GO" id="GO:0042742">
    <property type="term" value="P:defense response to bacterium"/>
    <property type="evidence" value="ECO:0007669"/>
    <property type="project" value="UniProtKB-KW"/>
</dbReference>
<dbReference type="GO" id="GO:0016798">
    <property type="term" value="F:hydrolase activity, acting on glycosyl bonds"/>
    <property type="evidence" value="ECO:0007669"/>
    <property type="project" value="UniProtKB-KW"/>
</dbReference>
<dbReference type="InterPro" id="IPR018392">
    <property type="entry name" value="LysM"/>
</dbReference>
<dbReference type="Pfam" id="PF01476">
    <property type="entry name" value="LysM"/>
    <property type="match status" value="1"/>
</dbReference>
<reference evidence="7 9" key="1">
    <citation type="submission" date="2016-02" db="EMBL/GenBank/DDBJ databases">
        <authorList>
            <person name="Holder M.E."/>
            <person name="Ajami N.J."/>
            <person name="Petrosino J.F."/>
        </authorList>
    </citation>
    <scope>NUCLEOTIDE SEQUENCE [LARGE SCALE GENOMIC DNA]</scope>
    <source>
        <strain evidence="7 9">CCUG 32990</strain>
    </source>
</reference>
<evidence type="ECO:0000259" key="6">
    <source>
        <dbReference type="PROSITE" id="PS51782"/>
    </source>
</evidence>
<dbReference type="Pfam" id="PF01832">
    <property type="entry name" value="Glucosaminidase"/>
    <property type="match status" value="1"/>
</dbReference>
<dbReference type="PANTHER" id="PTHR33308">
    <property type="entry name" value="PEPTIDOGLYCAN HYDROLASE FLGJ"/>
    <property type="match status" value="1"/>
</dbReference>
<evidence type="ECO:0000256" key="5">
    <source>
        <dbReference type="SAM" id="SignalP"/>
    </source>
</evidence>
<accession>A0AAX2GUD1</accession>
<dbReference type="PANTHER" id="PTHR33308:SF9">
    <property type="entry name" value="PEPTIDOGLYCAN HYDROLASE FLGJ"/>
    <property type="match status" value="1"/>
</dbReference>
<organism evidence="8 10">
    <name type="scientific">Capnocytophaga haemolytica</name>
    <dbReference type="NCBI Taxonomy" id="45243"/>
    <lineage>
        <taxon>Bacteria</taxon>
        <taxon>Pseudomonadati</taxon>
        <taxon>Bacteroidota</taxon>
        <taxon>Flavobacteriia</taxon>
        <taxon>Flavobacteriales</taxon>
        <taxon>Flavobacteriaceae</taxon>
        <taxon>Capnocytophaga</taxon>
    </lineage>
</organism>
<keyword evidence="9" id="KW-1185">Reference proteome</keyword>
<dbReference type="CDD" id="cd00118">
    <property type="entry name" value="LysM"/>
    <property type="match status" value="1"/>
</dbReference>
<keyword evidence="3 8" id="KW-0378">Hydrolase</keyword>
<evidence type="ECO:0000313" key="7">
    <source>
        <dbReference type="EMBL" id="AMD85403.1"/>
    </source>
</evidence>
<dbReference type="KEGG" id="chg:AXF12_07700"/>
<proteinExistence type="predicted"/>
<dbReference type="PRINTS" id="PR01002">
    <property type="entry name" value="FLGFLGJ"/>
</dbReference>
<dbReference type="PROSITE" id="PS51257">
    <property type="entry name" value="PROKAR_LIPOPROTEIN"/>
    <property type="match status" value="1"/>
</dbReference>
<dbReference type="InterPro" id="IPR051056">
    <property type="entry name" value="Glycosyl_Hydrolase_73"/>
</dbReference>
<sequence>MMKRFSTVLLLLLLILACSNQYQTSSRKPRTVIYRGQKPAHVNMAERSKALNNSKIARPAIVEDDYQEIAPALKVTPVVTQKYIEDYKEIAMVEMQRYNIPASITLAQGILESGSGQARLARYGNNHFGIKCHASWSGKTMTHDDDAKSECFRRYKYAYESFEDHSQFLVGRTRYAALFELDPTDYEAWAHGLRKAGYATDPTYARKLIALIKQFNLHQYDTQVIAQSGGVKKNPNSTIAVAQKIDSTAEKEARKPVINPQVVKATPTKPTPKPTTPSQKAAPVLNTLPTQMTVPSAATTKAETIAQGYYQVQAGDTLYKISREQQVPVQQLMALNNFDDVTSANLRIGQQIRLN</sequence>
<protein>
    <recommendedName>
        <fullName evidence="4">Peptidoglycan hydrolase</fullName>
    </recommendedName>
</protein>
<reference evidence="8 10" key="2">
    <citation type="submission" date="2017-06" db="EMBL/GenBank/DDBJ databases">
        <authorList>
            <consortium name="Pathogen Informatics"/>
        </authorList>
    </citation>
    <scope>NUCLEOTIDE SEQUENCE [LARGE SCALE GENOMIC DNA]</scope>
    <source>
        <strain evidence="8 10">NCTC12947</strain>
    </source>
</reference>
<dbReference type="Gene3D" id="1.10.530.10">
    <property type="match status" value="1"/>
</dbReference>
<keyword evidence="8" id="KW-0326">Glycosidase</keyword>
<dbReference type="SMART" id="SM00047">
    <property type="entry name" value="LYZ2"/>
    <property type="match status" value="1"/>
</dbReference>
<dbReference type="AlphaFoldDB" id="A0AAX2GUD1"/>
<dbReference type="Proteomes" id="UP000215539">
    <property type="component" value="Chromosome 1"/>
</dbReference>
<dbReference type="EMBL" id="LT906449">
    <property type="protein sequence ID" value="SNV01984.1"/>
    <property type="molecule type" value="Genomic_DNA"/>
</dbReference>
<name>A0AAX2GUD1_9FLAO</name>
<dbReference type="GO" id="GO:0004040">
    <property type="term" value="F:amidase activity"/>
    <property type="evidence" value="ECO:0007669"/>
    <property type="project" value="InterPro"/>
</dbReference>
<evidence type="ECO:0000313" key="10">
    <source>
        <dbReference type="Proteomes" id="UP000215539"/>
    </source>
</evidence>
<keyword evidence="1" id="KW-0929">Antimicrobial</keyword>
<evidence type="ECO:0000256" key="3">
    <source>
        <dbReference type="ARBA" id="ARBA00022801"/>
    </source>
</evidence>
<dbReference type="SMART" id="SM00257">
    <property type="entry name" value="LysM"/>
    <property type="match status" value="1"/>
</dbReference>
<dbReference type="PROSITE" id="PS51782">
    <property type="entry name" value="LYSM"/>
    <property type="match status" value="1"/>
</dbReference>
<feature type="chain" id="PRO_5043713080" description="Peptidoglycan hydrolase" evidence="5">
    <location>
        <begin position="25"/>
        <end position="355"/>
    </location>
</feature>
<evidence type="ECO:0000313" key="9">
    <source>
        <dbReference type="Proteomes" id="UP000065822"/>
    </source>
</evidence>
<evidence type="ECO:0000256" key="2">
    <source>
        <dbReference type="ARBA" id="ARBA00022638"/>
    </source>
</evidence>
<dbReference type="Gene3D" id="3.10.350.10">
    <property type="entry name" value="LysM domain"/>
    <property type="match status" value="1"/>
</dbReference>
<feature type="signal peptide" evidence="5">
    <location>
        <begin position="1"/>
        <end position="24"/>
    </location>
</feature>
<gene>
    <name evidence="8" type="primary">lytG</name>
    <name evidence="7" type="ORF">AXF12_07700</name>
    <name evidence="8" type="ORF">SAMEA44541418_00155</name>
</gene>
<keyword evidence="5" id="KW-0732">Signal</keyword>
<dbReference type="Proteomes" id="UP000065822">
    <property type="component" value="Chromosome"/>
</dbReference>
<dbReference type="RefSeq" id="WP_066429956.1">
    <property type="nucleotide sequence ID" value="NZ_CP014227.1"/>
</dbReference>
<dbReference type="InterPro" id="IPR036779">
    <property type="entry name" value="LysM_dom_sf"/>
</dbReference>
<evidence type="ECO:0000256" key="1">
    <source>
        <dbReference type="ARBA" id="ARBA00022529"/>
    </source>
</evidence>
<evidence type="ECO:0000256" key="4">
    <source>
        <dbReference type="ARBA" id="ARBA00032108"/>
    </source>
</evidence>
<dbReference type="GO" id="GO:0031640">
    <property type="term" value="P:killing of cells of another organism"/>
    <property type="evidence" value="ECO:0007669"/>
    <property type="project" value="UniProtKB-KW"/>
</dbReference>